<dbReference type="SUPFAM" id="SSF53167">
    <property type="entry name" value="Purine and uridine phosphorylases"/>
    <property type="match status" value="1"/>
</dbReference>
<evidence type="ECO:0000313" key="2">
    <source>
        <dbReference type="EMBL" id="GHO96604.1"/>
    </source>
</evidence>
<dbReference type="Gene3D" id="3.40.50.1580">
    <property type="entry name" value="Nucleoside phosphorylase domain"/>
    <property type="match status" value="1"/>
</dbReference>
<evidence type="ECO:0000259" key="1">
    <source>
        <dbReference type="Pfam" id="PF01048"/>
    </source>
</evidence>
<dbReference type="PANTHER" id="PTHR46832:SF1">
    <property type="entry name" value="5'-METHYLTHIOADENOSINE_S-ADENOSYLHOMOCYSTEINE NUCLEOSIDASE"/>
    <property type="match status" value="1"/>
</dbReference>
<dbReference type="GO" id="GO:0008930">
    <property type="term" value="F:methylthioadenosine nucleosidase activity"/>
    <property type="evidence" value="ECO:0007669"/>
    <property type="project" value="TreeGrafter"/>
</dbReference>
<gene>
    <name evidence="2" type="ORF">KSF_066520</name>
</gene>
<dbReference type="Proteomes" id="UP000597444">
    <property type="component" value="Unassembled WGS sequence"/>
</dbReference>
<sequence>MPMKEARLEIEHLAKALESRKHEKLKTVLILGTKAGALFRNPKFFEDMSLLSPKSLVALSMTEQFREAFSILKAERNKSSLEDIKILLTSAIGNSMYATEDTCLAELVKQNIFNTIFSLNMDDLLYNAFIGHGMKYQHHFEDFALGSWQPDYTIQEIQSNKRPNVCQLIRLYNDEPAFIYSLNNNKVYEENSRIIRLLLEKWQVRELLIVDWEVAWDNILPSALPASLQTIWFVNEDEAAKDAFLAQYQSCEHFYYIQTTYKSFCNGLRTLIAPDFNSLHDFSRTALHDINALRSEVRKLQASIEQSKKSLEMQSAPQKSSIHTLKNSDIAPKNKMKTDVLLATTTPIETKAVLELFPGYKEITIREKIYFDLGLTNNLQVVLTQQMHMGSNGTAGSHISIKEAIEALSPLYVIMIGIAFGIDANKHDIGDILVSQYIQNYDPQRVSSGPDNKPKFENRGERVTASTLLLSRFMAAQYSPPDTWPGKPPKIDFGLILSGSKLVDHEDYRDALRSLASDAIGGEMEGIGLYHAASDKKVHWIVVKAICDWADGNKHVQKNDRQQLAAKNAAIFTLHVLRRSNLKHHRRPKQKTTDK</sequence>
<dbReference type="InterPro" id="IPR035994">
    <property type="entry name" value="Nucleoside_phosphorylase_sf"/>
</dbReference>
<dbReference type="GO" id="GO:0019284">
    <property type="term" value="P:L-methionine salvage from S-adenosylmethionine"/>
    <property type="evidence" value="ECO:0007669"/>
    <property type="project" value="TreeGrafter"/>
</dbReference>
<dbReference type="GO" id="GO:0005829">
    <property type="term" value="C:cytosol"/>
    <property type="evidence" value="ECO:0007669"/>
    <property type="project" value="TreeGrafter"/>
</dbReference>
<name>A0A8J3IRI8_9CHLR</name>
<comment type="caution">
    <text evidence="2">The sequence shown here is derived from an EMBL/GenBank/DDBJ whole genome shotgun (WGS) entry which is preliminary data.</text>
</comment>
<dbReference type="InterPro" id="IPR000845">
    <property type="entry name" value="Nucleoside_phosphorylase_d"/>
</dbReference>
<dbReference type="Pfam" id="PF01048">
    <property type="entry name" value="PNP_UDP_1"/>
    <property type="match status" value="1"/>
</dbReference>
<organism evidence="2 3">
    <name type="scientific">Reticulibacter mediterranei</name>
    <dbReference type="NCBI Taxonomy" id="2778369"/>
    <lineage>
        <taxon>Bacteria</taxon>
        <taxon>Bacillati</taxon>
        <taxon>Chloroflexota</taxon>
        <taxon>Ktedonobacteria</taxon>
        <taxon>Ktedonobacterales</taxon>
        <taxon>Reticulibacteraceae</taxon>
        <taxon>Reticulibacter</taxon>
    </lineage>
</organism>
<dbReference type="GO" id="GO:0009116">
    <property type="term" value="P:nucleoside metabolic process"/>
    <property type="evidence" value="ECO:0007669"/>
    <property type="project" value="InterPro"/>
</dbReference>
<reference evidence="2" key="1">
    <citation type="submission" date="2020-10" db="EMBL/GenBank/DDBJ databases">
        <title>Taxonomic study of unclassified bacteria belonging to the class Ktedonobacteria.</title>
        <authorList>
            <person name="Yabe S."/>
            <person name="Wang C.M."/>
            <person name="Zheng Y."/>
            <person name="Sakai Y."/>
            <person name="Cavaletti L."/>
            <person name="Monciardini P."/>
            <person name="Donadio S."/>
        </authorList>
    </citation>
    <scope>NUCLEOTIDE SEQUENCE</scope>
    <source>
        <strain evidence="2">ID150040</strain>
    </source>
</reference>
<protein>
    <recommendedName>
        <fullName evidence="1">Nucleoside phosphorylase domain-containing protein</fullName>
    </recommendedName>
</protein>
<dbReference type="PANTHER" id="PTHR46832">
    <property type="entry name" value="5'-METHYLTHIOADENOSINE/S-ADENOSYLHOMOCYSTEINE NUCLEOSIDASE"/>
    <property type="match status" value="1"/>
</dbReference>
<dbReference type="GO" id="GO:0008782">
    <property type="term" value="F:adenosylhomocysteine nucleosidase activity"/>
    <property type="evidence" value="ECO:0007669"/>
    <property type="project" value="TreeGrafter"/>
</dbReference>
<dbReference type="AlphaFoldDB" id="A0A8J3IRI8"/>
<dbReference type="EMBL" id="BNJK01000001">
    <property type="protein sequence ID" value="GHO96604.1"/>
    <property type="molecule type" value="Genomic_DNA"/>
</dbReference>
<evidence type="ECO:0000313" key="3">
    <source>
        <dbReference type="Proteomes" id="UP000597444"/>
    </source>
</evidence>
<keyword evidence="3" id="KW-1185">Reference proteome</keyword>
<proteinExistence type="predicted"/>
<accession>A0A8J3IRI8</accession>
<feature type="domain" description="Nucleoside phosphorylase" evidence="1">
    <location>
        <begin position="346"/>
        <end position="578"/>
    </location>
</feature>